<accession>A0AAW8F9L6</accession>
<dbReference type="InterPro" id="IPR011990">
    <property type="entry name" value="TPR-like_helical_dom_sf"/>
</dbReference>
<evidence type="ECO:0000313" key="1">
    <source>
        <dbReference type="EMBL" id="MDQ0905467.1"/>
    </source>
</evidence>
<protein>
    <submittedName>
        <fullName evidence="1">Tetratricopeptide (TPR) repeat protein</fullName>
    </submittedName>
</protein>
<organism evidence="1 2">
    <name type="scientific">Streptomyces canus</name>
    <dbReference type="NCBI Taxonomy" id="58343"/>
    <lineage>
        <taxon>Bacteria</taxon>
        <taxon>Bacillati</taxon>
        <taxon>Actinomycetota</taxon>
        <taxon>Actinomycetes</taxon>
        <taxon>Kitasatosporales</taxon>
        <taxon>Streptomycetaceae</taxon>
        <taxon>Streptomyces</taxon>
        <taxon>Streptomyces aurantiacus group</taxon>
    </lineage>
</organism>
<gene>
    <name evidence="1" type="ORF">QFZ22_001452</name>
</gene>
<sequence>MDHSEKVDQDAVLRARTMLLGSGRLELGRQVEAYRVLSAVSPLTYLPKLAEALLSYGYAQGTGNLPEVRLARRAEAVAAARAIDDKDPKKTDLLVRTLDACRHQLYLLGRRAEGFAMCEEMAEAGKSGFELGQVKSPLYGHGPLVVVLAEEGRYREAAEWCEQMVRSEHGRESAELSFWDMVEWVAALDASGRHEAAVEVLTELVDDTRARCAEDRTALAILTWELVHLAGLLDGVGRRAEAVAARQEALALLTELDLTGERKSWSNMHLCWTTLFAMSGRSAEPVPSASAPGPSFGSAFHQWSPDIKQAYVGSMSSLEERVEELREAARTDPGRYLPELVAVHRRLTIRCAVDRENRSHLILKPLRPVFNEHVDLARRLADKEVLARALTDRSMFLLAAHQYGEAYDDFVEVCELLN</sequence>
<evidence type="ECO:0000313" key="2">
    <source>
        <dbReference type="Proteomes" id="UP001234216"/>
    </source>
</evidence>
<reference evidence="1" key="1">
    <citation type="submission" date="2023-07" db="EMBL/GenBank/DDBJ databases">
        <title>Comparative genomics of wheat-associated soil bacteria to identify genetic determinants of phenazine resistance.</title>
        <authorList>
            <person name="Mouncey N."/>
        </authorList>
    </citation>
    <scope>NUCLEOTIDE SEQUENCE</scope>
    <source>
        <strain evidence="1">V4I22</strain>
    </source>
</reference>
<dbReference type="AlphaFoldDB" id="A0AAW8F9L6"/>
<dbReference type="RefSeq" id="WP_306972947.1">
    <property type="nucleotide sequence ID" value="NZ_JAUSYQ010000002.1"/>
</dbReference>
<comment type="caution">
    <text evidence="1">The sequence shown here is derived from an EMBL/GenBank/DDBJ whole genome shotgun (WGS) entry which is preliminary data.</text>
</comment>
<name>A0AAW8F9L6_9ACTN</name>
<dbReference type="SUPFAM" id="SSF48452">
    <property type="entry name" value="TPR-like"/>
    <property type="match status" value="1"/>
</dbReference>
<dbReference type="Proteomes" id="UP001234216">
    <property type="component" value="Unassembled WGS sequence"/>
</dbReference>
<dbReference type="Gene3D" id="1.25.40.10">
    <property type="entry name" value="Tetratricopeptide repeat domain"/>
    <property type="match status" value="1"/>
</dbReference>
<dbReference type="EMBL" id="JAUSZV010000005">
    <property type="protein sequence ID" value="MDQ0905467.1"/>
    <property type="molecule type" value="Genomic_DNA"/>
</dbReference>
<proteinExistence type="predicted"/>